<sequence length="413" mass="43314">MHRGAPKSVSDTSWSMLRAVGRYNIGRRAGLRLSDQLCWFLDQQQRPTMRSRLPLSLAVWAAISTRRAVGLTLPTCAQTCLDAAIANGVLCNASDAKCLCSKPDFVATVGCCISQNCSVSDQDTAVASLVSTCAKAGTVIPSTATCVSTTSTGSSTSSSSTERITTTLVTSVDSITASSTFGTAPINTISSSTSSSPPITTVTVIGVGSNSGATSTPDPTTSSSGLSAGALAGIVVGAVGGVAIIILIIVIAWRRRRRRKAEQSPAELPINPITPAPPAPVRQPHIAELSSEPAEKSQPGWDEDPSTKPPETPHQGVAEVSPVSPDQDAHELSAMTLDTDRSTVTSMSTSDAQTFSDVGHVFVPASAVQEDHRRTAGLEQPRHEEWQLAEKRRQVIERVKAIQDGTGRRFALA</sequence>
<dbReference type="Proteomes" id="UP001239445">
    <property type="component" value="Unassembled WGS sequence"/>
</dbReference>
<evidence type="ECO:0000256" key="17">
    <source>
        <dbReference type="SAM" id="Phobius"/>
    </source>
</evidence>
<evidence type="ECO:0000256" key="16">
    <source>
        <dbReference type="SAM" id="MobiDB-lite"/>
    </source>
</evidence>
<evidence type="ECO:0000256" key="14">
    <source>
        <dbReference type="ARBA" id="ARBA00023288"/>
    </source>
</evidence>
<evidence type="ECO:0000256" key="12">
    <source>
        <dbReference type="ARBA" id="ARBA00023157"/>
    </source>
</evidence>
<evidence type="ECO:0000313" key="19">
    <source>
        <dbReference type="EMBL" id="KAK1750406.1"/>
    </source>
</evidence>
<dbReference type="PANTHER" id="PTHR37928:SF1">
    <property type="entry name" value="CFEM DOMAIN PROTEIN (AFU_ORTHOLOGUE AFUA_6G14090)"/>
    <property type="match status" value="1"/>
</dbReference>
<dbReference type="GO" id="GO:0046872">
    <property type="term" value="F:metal ion binding"/>
    <property type="evidence" value="ECO:0007669"/>
    <property type="project" value="UniProtKB-UniRule"/>
</dbReference>
<evidence type="ECO:0000256" key="2">
    <source>
        <dbReference type="ARBA" id="ARBA00004613"/>
    </source>
</evidence>
<dbReference type="GO" id="GO:0098552">
    <property type="term" value="C:side of membrane"/>
    <property type="evidence" value="ECO:0007669"/>
    <property type="project" value="UniProtKB-KW"/>
</dbReference>
<evidence type="ECO:0000256" key="15">
    <source>
        <dbReference type="PROSITE-ProRule" id="PRU01356"/>
    </source>
</evidence>
<feature type="region of interest" description="Disordered" evidence="16">
    <location>
        <begin position="261"/>
        <end position="328"/>
    </location>
</feature>
<name>A0AAJ0B2G7_9PEZI</name>
<dbReference type="SMART" id="SM00747">
    <property type="entry name" value="CFEM"/>
    <property type="match status" value="1"/>
</dbReference>
<keyword evidence="17" id="KW-1133">Transmembrane helix</keyword>
<keyword evidence="14" id="KW-0449">Lipoprotein</keyword>
<keyword evidence="6 15" id="KW-0349">Heme</keyword>
<feature type="disulfide bond" evidence="15">
    <location>
        <begin position="91"/>
        <end position="98"/>
    </location>
</feature>
<evidence type="ECO:0000256" key="1">
    <source>
        <dbReference type="ARBA" id="ARBA00004609"/>
    </source>
</evidence>
<dbReference type="EMBL" id="MU839847">
    <property type="protein sequence ID" value="KAK1750406.1"/>
    <property type="molecule type" value="Genomic_DNA"/>
</dbReference>
<evidence type="ECO:0000256" key="3">
    <source>
        <dbReference type="ARBA" id="ARBA00010031"/>
    </source>
</evidence>
<keyword evidence="9" id="KW-0732">Signal</keyword>
<dbReference type="Pfam" id="PF05730">
    <property type="entry name" value="CFEM"/>
    <property type="match status" value="1"/>
</dbReference>
<dbReference type="InterPro" id="IPR051735">
    <property type="entry name" value="CFEM_domain"/>
</dbReference>
<evidence type="ECO:0000256" key="6">
    <source>
        <dbReference type="ARBA" id="ARBA00022617"/>
    </source>
</evidence>
<protein>
    <recommendedName>
        <fullName evidence="18">CFEM domain-containing protein</fullName>
    </recommendedName>
</protein>
<keyword evidence="13" id="KW-0325">Glycoprotein</keyword>
<keyword evidence="11 17" id="KW-0472">Membrane</keyword>
<evidence type="ECO:0000256" key="8">
    <source>
        <dbReference type="ARBA" id="ARBA00022723"/>
    </source>
</evidence>
<evidence type="ECO:0000313" key="20">
    <source>
        <dbReference type="Proteomes" id="UP001239445"/>
    </source>
</evidence>
<evidence type="ECO:0000259" key="18">
    <source>
        <dbReference type="PROSITE" id="PS52012"/>
    </source>
</evidence>
<evidence type="ECO:0000256" key="11">
    <source>
        <dbReference type="ARBA" id="ARBA00023136"/>
    </source>
</evidence>
<organism evidence="19 20">
    <name type="scientific">Echria macrotheca</name>
    <dbReference type="NCBI Taxonomy" id="438768"/>
    <lineage>
        <taxon>Eukaryota</taxon>
        <taxon>Fungi</taxon>
        <taxon>Dikarya</taxon>
        <taxon>Ascomycota</taxon>
        <taxon>Pezizomycotina</taxon>
        <taxon>Sordariomycetes</taxon>
        <taxon>Sordariomycetidae</taxon>
        <taxon>Sordariales</taxon>
        <taxon>Schizotheciaceae</taxon>
        <taxon>Echria</taxon>
    </lineage>
</organism>
<gene>
    <name evidence="19" type="ORF">QBC47DRAFT_394013</name>
</gene>
<keyword evidence="8 15" id="KW-0479">Metal-binding</keyword>
<dbReference type="GO" id="GO:0005576">
    <property type="term" value="C:extracellular region"/>
    <property type="evidence" value="ECO:0007669"/>
    <property type="project" value="UniProtKB-SubCell"/>
</dbReference>
<evidence type="ECO:0000256" key="7">
    <source>
        <dbReference type="ARBA" id="ARBA00022622"/>
    </source>
</evidence>
<keyword evidence="17" id="KW-0812">Transmembrane</keyword>
<comment type="subcellular location">
    <subcellularLocation>
        <location evidence="1">Cell membrane</location>
        <topology evidence="1">Lipid-anchor</topology>
        <topology evidence="1">GPI-anchor</topology>
    </subcellularLocation>
    <subcellularLocation>
        <location evidence="2">Secreted</location>
    </subcellularLocation>
</comment>
<feature type="transmembrane region" description="Helical" evidence="17">
    <location>
        <begin position="230"/>
        <end position="253"/>
    </location>
</feature>
<comment type="caution">
    <text evidence="19">The sequence shown here is derived from an EMBL/GenBank/DDBJ whole genome shotgun (WGS) entry which is preliminary data.</text>
</comment>
<keyword evidence="7" id="KW-0336">GPI-anchor</keyword>
<accession>A0AAJ0B2G7</accession>
<evidence type="ECO:0000256" key="5">
    <source>
        <dbReference type="ARBA" id="ARBA00022525"/>
    </source>
</evidence>
<keyword evidence="5" id="KW-0964">Secreted</keyword>
<feature type="disulfide bond" evidence="15">
    <location>
        <begin position="100"/>
        <end position="133"/>
    </location>
</feature>
<feature type="domain" description="CFEM" evidence="18">
    <location>
        <begin position="49"/>
        <end position="160"/>
    </location>
</feature>
<dbReference type="PROSITE" id="PS52012">
    <property type="entry name" value="CFEM"/>
    <property type="match status" value="1"/>
</dbReference>
<comment type="caution">
    <text evidence="15">Lacks conserved residue(s) required for the propagation of feature annotation.</text>
</comment>
<feature type="binding site" description="axial binding residue" evidence="15">
    <location>
        <position position="95"/>
    </location>
    <ligand>
        <name>heme</name>
        <dbReference type="ChEBI" id="CHEBI:30413"/>
    </ligand>
    <ligandPart>
        <name>Fe</name>
        <dbReference type="ChEBI" id="CHEBI:18248"/>
    </ligandPart>
</feature>
<dbReference type="AlphaFoldDB" id="A0AAJ0B2G7"/>
<proteinExistence type="inferred from homology"/>
<evidence type="ECO:0000256" key="9">
    <source>
        <dbReference type="ARBA" id="ARBA00022729"/>
    </source>
</evidence>
<evidence type="ECO:0000256" key="4">
    <source>
        <dbReference type="ARBA" id="ARBA00022475"/>
    </source>
</evidence>
<comment type="similarity">
    <text evidence="3">Belongs to the RBT5 family.</text>
</comment>
<keyword evidence="20" id="KW-1185">Reference proteome</keyword>
<keyword evidence="4" id="KW-1003">Cell membrane</keyword>
<keyword evidence="12 15" id="KW-1015">Disulfide bond</keyword>
<reference evidence="19" key="1">
    <citation type="submission" date="2023-06" db="EMBL/GenBank/DDBJ databases">
        <title>Genome-scale phylogeny and comparative genomics of the fungal order Sordariales.</title>
        <authorList>
            <consortium name="Lawrence Berkeley National Laboratory"/>
            <person name="Hensen N."/>
            <person name="Bonometti L."/>
            <person name="Westerberg I."/>
            <person name="Brannstrom I.O."/>
            <person name="Guillou S."/>
            <person name="Cros-Aarteil S."/>
            <person name="Calhoun S."/>
            <person name="Haridas S."/>
            <person name="Kuo A."/>
            <person name="Mondo S."/>
            <person name="Pangilinan J."/>
            <person name="Riley R."/>
            <person name="Labutti K."/>
            <person name="Andreopoulos B."/>
            <person name="Lipzen A."/>
            <person name="Chen C."/>
            <person name="Yanf M."/>
            <person name="Daum C."/>
            <person name="Ng V."/>
            <person name="Clum A."/>
            <person name="Steindorff A."/>
            <person name="Ohm R."/>
            <person name="Martin F."/>
            <person name="Silar P."/>
            <person name="Natvig D."/>
            <person name="Lalanne C."/>
            <person name="Gautier V."/>
            <person name="Ament-Velasquez S.L."/>
            <person name="Kruys A."/>
            <person name="Hutchinson M.I."/>
            <person name="Powell A.J."/>
            <person name="Barry K."/>
            <person name="Miller A.N."/>
            <person name="Grigoriev I.V."/>
            <person name="Debuchy R."/>
            <person name="Gladieux P."/>
            <person name="Thoren M.H."/>
            <person name="Johannesson H."/>
        </authorList>
    </citation>
    <scope>NUCLEOTIDE SEQUENCE</scope>
    <source>
        <strain evidence="19">PSN4</strain>
    </source>
</reference>
<evidence type="ECO:0000256" key="13">
    <source>
        <dbReference type="ARBA" id="ARBA00023180"/>
    </source>
</evidence>
<dbReference type="GO" id="GO:0005886">
    <property type="term" value="C:plasma membrane"/>
    <property type="evidence" value="ECO:0007669"/>
    <property type="project" value="UniProtKB-SubCell"/>
</dbReference>
<dbReference type="InterPro" id="IPR008427">
    <property type="entry name" value="Extracellular_membr_CFEM_dom"/>
</dbReference>
<evidence type="ECO:0000256" key="10">
    <source>
        <dbReference type="ARBA" id="ARBA00023004"/>
    </source>
</evidence>
<feature type="compositionally biased region" description="Pro residues" evidence="16">
    <location>
        <begin position="272"/>
        <end position="281"/>
    </location>
</feature>
<keyword evidence="10 15" id="KW-0408">Iron</keyword>
<dbReference type="PANTHER" id="PTHR37928">
    <property type="entry name" value="CFEM DOMAIN PROTEIN (AFU_ORTHOLOGUE AFUA_6G14090)"/>
    <property type="match status" value="1"/>
</dbReference>